<keyword evidence="1" id="KW-0732">Signal</keyword>
<name>A0A7Z1AXY1_9PSEU</name>
<sequence>MARRSKRLLVAVIAAVVPAAGAVTVTALADPGTRAVSYHGYQVEVPDSWRVVDLDADPAACVRFDTPAVYLGTPGDVLDCPATISGGRTAGLVISALDRETAATATADTARTTTAAGAGGVASVNHRLHLAVEDAGVLVSAVHTSRTEGQVRDILDTARLTEGAEQARLDSFDTGQARVAAPIVAPGTLNDNAFDTCTAQSQSTMDAWRSSPFQAVGIYTSGMNRACGQDLLTPEWVATQFANGWQFIVIHHGLEAPCNPRYDEVFSTDPATARQQGVDEANAAVEAATALGFGAGSAIYVDIEAYDGCTDAVLSFVSGWAEGLRAAGWLSGMYSSGASGVADLCANYTNDQYTMPDHLWFAWWNGRADTDSGQYCPADQFTDGRRLHQYTGDTPETHGGVTVNIDRDFLDVRAPA</sequence>
<feature type="chain" id="PRO_5030679834" description="Rv2525c-like glycoside hydrolase-like domain-containing protein" evidence="1">
    <location>
        <begin position="30"/>
        <end position="416"/>
    </location>
</feature>
<accession>A0A7Z1AXY1</accession>
<evidence type="ECO:0000313" key="3">
    <source>
        <dbReference type="EMBL" id="OLF09791.1"/>
    </source>
</evidence>
<feature type="signal peptide" evidence="1">
    <location>
        <begin position="1"/>
        <end position="29"/>
    </location>
</feature>
<dbReference type="AlphaFoldDB" id="A0A7Z1AXY1"/>
<proteinExistence type="predicted"/>
<gene>
    <name evidence="3" type="ORF">BLA60_18635</name>
</gene>
<evidence type="ECO:0000256" key="1">
    <source>
        <dbReference type="SAM" id="SignalP"/>
    </source>
</evidence>
<dbReference type="OrthoDB" id="5171321at2"/>
<dbReference type="Proteomes" id="UP000185696">
    <property type="component" value="Unassembled WGS sequence"/>
</dbReference>
<protein>
    <recommendedName>
        <fullName evidence="2">Rv2525c-like glycoside hydrolase-like domain-containing protein</fullName>
    </recommendedName>
</protein>
<dbReference type="Pfam" id="PF08924">
    <property type="entry name" value="Rv2525c_GlyHyd-like"/>
    <property type="match status" value="1"/>
</dbReference>
<reference evidence="3 4" key="1">
    <citation type="submission" date="2016-12" db="EMBL/GenBank/DDBJ databases">
        <title>The draft genome sequence of Actinophytocola xinjiangensis.</title>
        <authorList>
            <person name="Wang W."/>
            <person name="Yuan L."/>
        </authorList>
    </citation>
    <scope>NUCLEOTIDE SEQUENCE [LARGE SCALE GENOMIC DNA]</scope>
    <source>
        <strain evidence="3 4">CGMCC 4.4663</strain>
    </source>
</reference>
<evidence type="ECO:0000259" key="2">
    <source>
        <dbReference type="Pfam" id="PF08924"/>
    </source>
</evidence>
<dbReference type="SUPFAM" id="SSF51445">
    <property type="entry name" value="(Trans)glycosidases"/>
    <property type="match status" value="1"/>
</dbReference>
<dbReference type="InterPro" id="IPR017853">
    <property type="entry name" value="GH"/>
</dbReference>
<evidence type="ECO:0000313" key="4">
    <source>
        <dbReference type="Proteomes" id="UP000185696"/>
    </source>
</evidence>
<organism evidence="3 4">
    <name type="scientific">Actinophytocola xinjiangensis</name>
    <dbReference type="NCBI Taxonomy" id="485602"/>
    <lineage>
        <taxon>Bacteria</taxon>
        <taxon>Bacillati</taxon>
        <taxon>Actinomycetota</taxon>
        <taxon>Actinomycetes</taxon>
        <taxon>Pseudonocardiales</taxon>
        <taxon>Pseudonocardiaceae</taxon>
    </lineage>
</organism>
<dbReference type="EMBL" id="MSIF01000008">
    <property type="protein sequence ID" value="OLF09791.1"/>
    <property type="molecule type" value="Genomic_DNA"/>
</dbReference>
<feature type="domain" description="Rv2525c-like glycoside hydrolase-like" evidence="2">
    <location>
        <begin position="206"/>
        <end position="409"/>
    </location>
</feature>
<dbReference type="Gene3D" id="3.20.20.80">
    <property type="entry name" value="Glycosidases"/>
    <property type="match status" value="1"/>
</dbReference>
<dbReference type="RefSeq" id="WP_075134182.1">
    <property type="nucleotide sequence ID" value="NZ_MSIF01000008.1"/>
</dbReference>
<dbReference type="InterPro" id="IPR015020">
    <property type="entry name" value="Rv2525c-like_Glyco_Hydro-like"/>
</dbReference>
<keyword evidence="4" id="KW-1185">Reference proteome</keyword>
<comment type="caution">
    <text evidence="3">The sequence shown here is derived from an EMBL/GenBank/DDBJ whole genome shotgun (WGS) entry which is preliminary data.</text>
</comment>